<dbReference type="InterPro" id="IPR014710">
    <property type="entry name" value="RmlC-like_jellyroll"/>
</dbReference>
<dbReference type="InterPro" id="IPR011051">
    <property type="entry name" value="RmlC_Cupin_sf"/>
</dbReference>
<dbReference type="Gene3D" id="2.60.120.10">
    <property type="entry name" value="Jelly Rolls"/>
    <property type="match status" value="1"/>
</dbReference>
<feature type="signal peptide" evidence="1">
    <location>
        <begin position="1"/>
        <end position="17"/>
    </location>
</feature>
<organism evidence="3 4">
    <name type="scientific">Sphingomonas telluris</name>
    <dbReference type="NCBI Taxonomy" id="2907998"/>
    <lineage>
        <taxon>Bacteria</taxon>
        <taxon>Pseudomonadati</taxon>
        <taxon>Pseudomonadota</taxon>
        <taxon>Alphaproteobacteria</taxon>
        <taxon>Sphingomonadales</taxon>
        <taxon>Sphingomonadaceae</taxon>
        <taxon>Sphingomonas</taxon>
    </lineage>
</organism>
<feature type="chain" id="PRO_5045130237" evidence="1">
    <location>
        <begin position="18"/>
        <end position="139"/>
    </location>
</feature>
<dbReference type="PANTHER" id="PTHR38599">
    <property type="entry name" value="CUPIN DOMAIN PROTEIN (AFU_ORTHOLOGUE AFUA_3G13620)"/>
    <property type="match status" value="1"/>
</dbReference>
<comment type="caution">
    <text evidence="3">The sequence shown here is derived from an EMBL/GenBank/DDBJ whole genome shotgun (WGS) entry which is preliminary data.</text>
</comment>
<dbReference type="SUPFAM" id="SSF51182">
    <property type="entry name" value="RmlC-like cupins"/>
    <property type="match status" value="1"/>
</dbReference>
<reference evidence="3 4" key="1">
    <citation type="submission" date="2022-03" db="EMBL/GenBank/DDBJ databases">
        <authorList>
            <person name="Jo J.-H."/>
            <person name="Im W.-T."/>
        </authorList>
    </citation>
    <scope>NUCLEOTIDE SEQUENCE [LARGE SCALE GENOMIC DNA]</scope>
    <source>
        <strain evidence="3 4">SM33</strain>
    </source>
</reference>
<keyword evidence="1" id="KW-0732">Signal</keyword>
<sequence>MCSMFAVAALAAAQLQAAPPRPPAPQAPSQQEATGVSRTVLQRNDLNVPGREVVQVRVDFAPGAEAPRHMHPGEEIVYVLKGTLEYRLDRQPRVTLKEGDVLFIPAGTIHSVANVGLQDASELATYVVEKGKQLVVPVK</sequence>
<dbReference type="Pfam" id="PF07883">
    <property type="entry name" value="Cupin_2"/>
    <property type="match status" value="1"/>
</dbReference>
<name>A0ABS9VIL9_9SPHN</name>
<gene>
    <name evidence="3" type="ORF">LZ016_01655</name>
</gene>
<evidence type="ECO:0000256" key="1">
    <source>
        <dbReference type="SAM" id="SignalP"/>
    </source>
</evidence>
<evidence type="ECO:0000313" key="3">
    <source>
        <dbReference type="EMBL" id="MCH8614812.1"/>
    </source>
</evidence>
<protein>
    <submittedName>
        <fullName evidence="3">Cupin domain-containing protein</fullName>
    </submittedName>
</protein>
<keyword evidence="4" id="KW-1185">Reference proteome</keyword>
<evidence type="ECO:0000313" key="4">
    <source>
        <dbReference type="Proteomes" id="UP001203058"/>
    </source>
</evidence>
<dbReference type="InterPro" id="IPR013096">
    <property type="entry name" value="Cupin_2"/>
</dbReference>
<accession>A0ABS9VIL9</accession>
<feature type="domain" description="Cupin type-2" evidence="2">
    <location>
        <begin position="57"/>
        <end position="121"/>
    </location>
</feature>
<dbReference type="Proteomes" id="UP001203058">
    <property type="component" value="Unassembled WGS sequence"/>
</dbReference>
<dbReference type="EMBL" id="JAKZHW010000001">
    <property type="protein sequence ID" value="MCH8614812.1"/>
    <property type="molecule type" value="Genomic_DNA"/>
</dbReference>
<evidence type="ECO:0000259" key="2">
    <source>
        <dbReference type="Pfam" id="PF07883"/>
    </source>
</evidence>
<dbReference type="PANTHER" id="PTHR38599:SF1">
    <property type="entry name" value="CUPIN DOMAIN PROTEIN (AFU_ORTHOLOGUE AFUA_3G13620)"/>
    <property type="match status" value="1"/>
</dbReference>
<dbReference type="RefSeq" id="WP_241445411.1">
    <property type="nucleotide sequence ID" value="NZ_JAKZHW010000001.1"/>
</dbReference>
<proteinExistence type="predicted"/>
<dbReference type="CDD" id="cd02235">
    <property type="entry name" value="cupin_BLL4011-like"/>
    <property type="match status" value="1"/>
</dbReference>